<dbReference type="AlphaFoldDB" id="A0A3D3R9W7"/>
<accession>A0A3D3R9W7</accession>
<sequence length="419" mass="46328">MKRVQIIQSTNSQAVARRGVITPLAAIVLLVVMTGIALIVNRLWLDAASLEVTTCVETAALAAGHELVSDELLKEKPDFDLLMERAETSANQALKLNTVAGQRIGINLTKGDNLLFGKLVPDEETGLRKFLQTDHEPQSIQIKTHGSSRLANPVADFMSDLTRTHPGRIGAQIEATLDNHILGVRPFENVPVPAYPLAILKIDPTGKHTETWELQINQKRGKDEYRFDPETKTVSRGSDGIPEIILTSKPRRGEITDANMQLLDFGSDLKSEPVVRQIRSGLTRKDLKHFHGELLFNGTPLPLHCSPDLENAEQDAFEEMTGQCRICFLYDQVTASGQKYDGTADCTNLVAGRIMAVQRDDNQTTKIILQPGVLTTRTVILTQPESGPSADHSKPDLQQTADPLKPVTNKYIYKLYLTR</sequence>
<comment type="caution">
    <text evidence="3">The sequence shown here is derived from an EMBL/GenBank/DDBJ whole genome shotgun (WGS) entry which is preliminary data.</text>
</comment>
<feature type="transmembrane region" description="Helical" evidence="2">
    <location>
        <begin position="20"/>
        <end position="45"/>
    </location>
</feature>
<dbReference type="Proteomes" id="UP000263642">
    <property type="component" value="Unassembled WGS sequence"/>
</dbReference>
<evidence type="ECO:0000313" key="4">
    <source>
        <dbReference type="Proteomes" id="UP000263642"/>
    </source>
</evidence>
<gene>
    <name evidence="3" type="ORF">DIT97_22555</name>
</gene>
<evidence type="ECO:0000256" key="2">
    <source>
        <dbReference type="SAM" id="Phobius"/>
    </source>
</evidence>
<feature type="region of interest" description="Disordered" evidence="1">
    <location>
        <begin position="383"/>
        <end position="402"/>
    </location>
</feature>
<evidence type="ECO:0000256" key="1">
    <source>
        <dbReference type="SAM" id="MobiDB-lite"/>
    </source>
</evidence>
<proteinExistence type="predicted"/>
<name>A0A3D3R9W7_9PLAN</name>
<keyword evidence="2" id="KW-0472">Membrane</keyword>
<dbReference type="EMBL" id="DQAY01000133">
    <property type="protein sequence ID" value="HCO25664.1"/>
    <property type="molecule type" value="Genomic_DNA"/>
</dbReference>
<protein>
    <submittedName>
        <fullName evidence="3">Uncharacterized protein</fullName>
    </submittedName>
</protein>
<keyword evidence="2" id="KW-0812">Transmembrane</keyword>
<evidence type="ECO:0000313" key="3">
    <source>
        <dbReference type="EMBL" id="HCO25664.1"/>
    </source>
</evidence>
<keyword evidence="2" id="KW-1133">Transmembrane helix</keyword>
<organism evidence="3 4">
    <name type="scientific">Gimesia maris</name>
    <dbReference type="NCBI Taxonomy" id="122"/>
    <lineage>
        <taxon>Bacteria</taxon>
        <taxon>Pseudomonadati</taxon>
        <taxon>Planctomycetota</taxon>
        <taxon>Planctomycetia</taxon>
        <taxon>Planctomycetales</taxon>
        <taxon>Planctomycetaceae</taxon>
        <taxon>Gimesia</taxon>
    </lineage>
</organism>
<reference evidence="3 4" key="1">
    <citation type="journal article" date="2018" name="Nat. Biotechnol.">
        <title>A standardized bacterial taxonomy based on genome phylogeny substantially revises the tree of life.</title>
        <authorList>
            <person name="Parks D.H."/>
            <person name="Chuvochina M."/>
            <person name="Waite D.W."/>
            <person name="Rinke C."/>
            <person name="Skarshewski A."/>
            <person name="Chaumeil P.A."/>
            <person name="Hugenholtz P."/>
        </authorList>
    </citation>
    <scope>NUCLEOTIDE SEQUENCE [LARGE SCALE GENOMIC DNA]</scope>
    <source>
        <strain evidence="3">UBA9375</strain>
    </source>
</reference>